<dbReference type="PROSITE" id="PS51382">
    <property type="entry name" value="SPX"/>
    <property type="match status" value="1"/>
</dbReference>
<dbReference type="Pfam" id="PF03105">
    <property type="entry name" value="SPX"/>
    <property type="match status" value="2"/>
</dbReference>
<dbReference type="PANTHER" id="PTHR45978">
    <property type="entry name" value="SPX DOMAIN-CONTAINING PROTEIN 3"/>
    <property type="match status" value="1"/>
</dbReference>
<dbReference type="Pfam" id="PF13923">
    <property type="entry name" value="zf-C3HC4_2"/>
    <property type="match status" value="1"/>
</dbReference>
<dbReference type="EMBL" id="JANCYU010000040">
    <property type="protein sequence ID" value="KAK4526473.1"/>
    <property type="molecule type" value="Genomic_DNA"/>
</dbReference>
<dbReference type="PANTHER" id="PTHR45978:SF7">
    <property type="entry name" value="SPX DOMAIN-CONTAINING PROTEIN 4"/>
    <property type="match status" value="1"/>
</dbReference>
<evidence type="ECO:0000259" key="6">
    <source>
        <dbReference type="PROSITE" id="PS50089"/>
    </source>
</evidence>
<dbReference type="GO" id="GO:0008270">
    <property type="term" value="F:zinc ion binding"/>
    <property type="evidence" value="ECO:0007669"/>
    <property type="project" value="UniProtKB-KW"/>
</dbReference>
<comment type="caution">
    <text evidence="8">The sequence shown here is derived from an EMBL/GenBank/DDBJ whole genome shotgun (WGS) entry which is preliminary data.</text>
</comment>
<organism evidence="8 9">
    <name type="scientific">Galdieria yellowstonensis</name>
    <dbReference type="NCBI Taxonomy" id="3028027"/>
    <lineage>
        <taxon>Eukaryota</taxon>
        <taxon>Rhodophyta</taxon>
        <taxon>Bangiophyceae</taxon>
        <taxon>Galdieriales</taxon>
        <taxon>Galdieriaceae</taxon>
        <taxon>Galdieria</taxon>
    </lineage>
</organism>
<name>A0AAV9IGK5_9RHOD</name>
<evidence type="ECO:0000256" key="1">
    <source>
        <dbReference type="ARBA" id="ARBA00022723"/>
    </source>
</evidence>
<evidence type="ECO:0000313" key="9">
    <source>
        <dbReference type="Proteomes" id="UP001300502"/>
    </source>
</evidence>
<protein>
    <recommendedName>
        <fullName evidence="10">RING-type domain-containing protein</fullName>
    </recommendedName>
</protein>
<dbReference type="InterPro" id="IPR031142">
    <property type="entry name" value="SPX_prot"/>
</dbReference>
<dbReference type="AlphaFoldDB" id="A0AAV9IGK5"/>
<evidence type="ECO:0000256" key="3">
    <source>
        <dbReference type="ARBA" id="ARBA00022833"/>
    </source>
</evidence>
<dbReference type="InterPro" id="IPR017907">
    <property type="entry name" value="Znf_RING_CS"/>
</dbReference>
<dbReference type="Gene3D" id="3.30.40.10">
    <property type="entry name" value="Zinc/RING finger domain, C3HC4 (zinc finger)"/>
    <property type="match status" value="1"/>
</dbReference>
<evidence type="ECO:0000259" key="7">
    <source>
        <dbReference type="PROSITE" id="PS51382"/>
    </source>
</evidence>
<evidence type="ECO:0000256" key="5">
    <source>
        <dbReference type="SAM" id="MobiDB-lite"/>
    </source>
</evidence>
<dbReference type="SUPFAM" id="SSF57850">
    <property type="entry name" value="RING/U-box"/>
    <property type="match status" value="1"/>
</dbReference>
<dbReference type="InterPro" id="IPR001841">
    <property type="entry name" value="Znf_RING"/>
</dbReference>
<dbReference type="InterPro" id="IPR004331">
    <property type="entry name" value="SPX_dom"/>
</dbReference>
<proteinExistence type="predicted"/>
<dbReference type="SMART" id="SM00184">
    <property type="entry name" value="RING"/>
    <property type="match status" value="1"/>
</dbReference>
<feature type="domain" description="SPX" evidence="7">
    <location>
        <begin position="1"/>
        <end position="294"/>
    </location>
</feature>
<evidence type="ECO:0000256" key="2">
    <source>
        <dbReference type="ARBA" id="ARBA00022771"/>
    </source>
</evidence>
<keyword evidence="9" id="KW-1185">Reference proteome</keyword>
<keyword evidence="2 4" id="KW-0863">Zinc-finger</keyword>
<feature type="domain" description="RING-type" evidence="6">
    <location>
        <begin position="340"/>
        <end position="378"/>
    </location>
</feature>
<dbReference type="Proteomes" id="UP001300502">
    <property type="component" value="Unassembled WGS sequence"/>
</dbReference>
<evidence type="ECO:0000313" key="8">
    <source>
        <dbReference type="EMBL" id="KAK4526473.1"/>
    </source>
</evidence>
<keyword evidence="1" id="KW-0479">Metal-binding</keyword>
<reference evidence="8 9" key="1">
    <citation type="submission" date="2022-07" db="EMBL/GenBank/DDBJ databases">
        <title>Genome-wide signatures of adaptation to extreme environments.</title>
        <authorList>
            <person name="Cho C.H."/>
            <person name="Yoon H.S."/>
        </authorList>
    </citation>
    <scope>NUCLEOTIDE SEQUENCE [LARGE SCALE GENOMIC DNA]</scope>
    <source>
        <strain evidence="8 9">108.79 E11</strain>
    </source>
</reference>
<dbReference type="GO" id="GO:0016036">
    <property type="term" value="P:cellular response to phosphate starvation"/>
    <property type="evidence" value="ECO:0007669"/>
    <property type="project" value="InterPro"/>
</dbReference>
<sequence>MKFAHQLDRIVQESEKDYANQYVAYRNLKKDLRTKNKKKARVRSHNSLVLEGDLSNPSTVPAFAEEEQRETSPKPESMPSTQATGRKETTMLPLETKEKEGQRVSGDVSLENVEEIVRNENKNVLQDEQLAENIVYIDPKDAAFFIHLDEELEKVNRFFLPRARALLERYEYLEKQESKSKFFKSLKEKLFSSRFRKNDEPADKRLVSSDVRTCNGTTHTTNYNAHQEEMNLVASSQKMQDSIDYIQRLSSTAEVYKEALRLLQYVNVNITAFRKILKKHDKLCDLSVGKQYLRLKVESQPFVHSSLAKSLEELGCRGSIVVSLVQKRPAVLSDIGEYQCPICISLLYKPMALPCGHKFCGKCISRAILLDFHCPVCRRDYSNGVCLQRKKSLERFLRETFPQAWQKRKEEVLQDEKERILSNTQALNRPRVTLSSNNSNREYADNCRLS</sequence>
<dbReference type="InterPro" id="IPR013083">
    <property type="entry name" value="Znf_RING/FYVE/PHD"/>
</dbReference>
<evidence type="ECO:0000256" key="4">
    <source>
        <dbReference type="PROSITE-ProRule" id="PRU00175"/>
    </source>
</evidence>
<dbReference type="PROSITE" id="PS00518">
    <property type="entry name" value="ZF_RING_1"/>
    <property type="match status" value="1"/>
</dbReference>
<feature type="region of interest" description="Disordered" evidence="5">
    <location>
        <begin position="51"/>
        <end position="106"/>
    </location>
</feature>
<dbReference type="PROSITE" id="PS50089">
    <property type="entry name" value="ZF_RING_2"/>
    <property type="match status" value="1"/>
</dbReference>
<keyword evidence="3" id="KW-0862">Zinc</keyword>
<gene>
    <name evidence="8" type="ORF">GAYE_SCF24G4389</name>
</gene>
<feature type="compositionally biased region" description="Basic and acidic residues" evidence="5">
    <location>
        <begin position="85"/>
        <end position="102"/>
    </location>
</feature>
<evidence type="ECO:0008006" key="10">
    <source>
        <dbReference type="Google" id="ProtNLM"/>
    </source>
</evidence>
<accession>A0AAV9IGK5</accession>